<comment type="caution">
    <text evidence="4">The sequence shown here is derived from an EMBL/GenBank/DDBJ whole genome shotgun (WGS) entry which is preliminary data.</text>
</comment>
<dbReference type="Gene3D" id="1.25.40.10">
    <property type="entry name" value="Tetratricopeptide repeat domain"/>
    <property type="match status" value="1"/>
</dbReference>
<dbReference type="PROSITE" id="PS51375">
    <property type="entry name" value="PPR"/>
    <property type="match status" value="2"/>
</dbReference>
<dbReference type="PANTHER" id="PTHR47447:SF28">
    <property type="entry name" value="PENTACOTRIPEPTIDE-REPEAT REGION OF PRORP DOMAIN-CONTAINING PROTEIN"/>
    <property type="match status" value="1"/>
</dbReference>
<name>A0AAP0K558_9MAGN</name>
<accession>A0AAP0K558</accession>
<sequence length="335" mass="35564">MFTYNILISCFSTAGRVEDVVRLFEEMADGDCKPDVLTYNSLINCLGKNGDRDEAHMWSMETKEKVLNPDVITYTTLIECFWKTTDGDLRPLGFRSSNLCSYRIQRACTVLGDHGGEGMSLWEALPTVDVLGGQLVLQLYKTDEEQQEYAVFLHAPKRRFADFGVRVCVFGLRLGIVCHQPPPRSGERILLYIKPRTLAPCILHQSCVVSVAKQLFDPVVVYLKMEFEKVVGVLVMSMLCMAAVGVKAAPADQVLGALTGNGIGNGLGGVGSVGNGLPVVNGVLGGANGVGSGNPLGSAGSVAGQGANGVPIGNTNPVGGALGGTGLPVHLRKLL</sequence>
<organism evidence="4 5">
    <name type="scientific">Stephania japonica</name>
    <dbReference type="NCBI Taxonomy" id="461633"/>
    <lineage>
        <taxon>Eukaryota</taxon>
        <taxon>Viridiplantae</taxon>
        <taxon>Streptophyta</taxon>
        <taxon>Embryophyta</taxon>
        <taxon>Tracheophyta</taxon>
        <taxon>Spermatophyta</taxon>
        <taxon>Magnoliopsida</taxon>
        <taxon>Ranunculales</taxon>
        <taxon>Menispermaceae</taxon>
        <taxon>Menispermoideae</taxon>
        <taxon>Cissampelideae</taxon>
        <taxon>Stephania</taxon>
    </lineage>
</organism>
<reference evidence="4 5" key="1">
    <citation type="submission" date="2024-01" db="EMBL/GenBank/DDBJ databases">
        <title>Genome assemblies of Stephania.</title>
        <authorList>
            <person name="Yang L."/>
        </authorList>
    </citation>
    <scope>NUCLEOTIDE SEQUENCE [LARGE SCALE GENOMIC DNA]</scope>
    <source>
        <strain evidence="4">QJT</strain>
        <tissue evidence="4">Leaf</tissue>
    </source>
</reference>
<evidence type="ECO:0000256" key="2">
    <source>
        <dbReference type="ARBA" id="ARBA00022737"/>
    </source>
</evidence>
<gene>
    <name evidence="4" type="ORF">Sjap_005211</name>
</gene>
<dbReference type="Pfam" id="PF13041">
    <property type="entry name" value="PPR_2"/>
    <property type="match status" value="1"/>
</dbReference>
<dbReference type="PANTHER" id="PTHR47447">
    <property type="entry name" value="OS03G0856100 PROTEIN"/>
    <property type="match status" value="1"/>
</dbReference>
<dbReference type="AlphaFoldDB" id="A0AAP0K558"/>
<evidence type="ECO:0000256" key="1">
    <source>
        <dbReference type="ARBA" id="ARBA00007626"/>
    </source>
</evidence>
<comment type="similarity">
    <text evidence="1">Belongs to the PPR family. P subfamily.</text>
</comment>
<evidence type="ECO:0000256" key="3">
    <source>
        <dbReference type="PROSITE-ProRule" id="PRU00708"/>
    </source>
</evidence>
<dbReference type="Proteomes" id="UP001417504">
    <property type="component" value="Unassembled WGS sequence"/>
</dbReference>
<feature type="repeat" description="PPR" evidence="3">
    <location>
        <begin position="1"/>
        <end position="34"/>
    </location>
</feature>
<keyword evidence="2" id="KW-0677">Repeat</keyword>
<dbReference type="EMBL" id="JBBNAE010000002">
    <property type="protein sequence ID" value="KAK9145308.1"/>
    <property type="molecule type" value="Genomic_DNA"/>
</dbReference>
<proteinExistence type="inferred from homology"/>
<evidence type="ECO:0000313" key="5">
    <source>
        <dbReference type="Proteomes" id="UP001417504"/>
    </source>
</evidence>
<protein>
    <recommendedName>
        <fullName evidence="6">Pentatricopeptide repeat-containing protein</fullName>
    </recommendedName>
</protein>
<dbReference type="NCBIfam" id="TIGR00756">
    <property type="entry name" value="PPR"/>
    <property type="match status" value="2"/>
</dbReference>
<feature type="repeat" description="PPR" evidence="3">
    <location>
        <begin position="35"/>
        <end position="69"/>
    </location>
</feature>
<evidence type="ECO:0008006" key="6">
    <source>
        <dbReference type="Google" id="ProtNLM"/>
    </source>
</evidence>
<evidence type="ECO:0000313" key="4">
    <source>
        <dbReference type="EMBL" id="KAK9145308.1"/>
    </source>
</evidence>
<keyword evidence="5" id="KW-1185">Reference proteome</keyword>
<dbReference type="InterPro" id="IPR011990">
    <property type="entry name" value="TPR-like_helical_dom_sf"/>
</dbReference>
<dbReference type="InterPro" id="IPR002885">
    <property type="entry name" value="PPR_rpt"/>
</dbReference>